<evidence type="ECO:0000313" key="3">
    <source>
        <dbReference type="Proteomes" id="UP001266305"/>
    </source>
</evidence>
<dbReference type="EMBL" id="JASSZA010000008">
    <property type="protein sequence ID" value="KAK2104739.1"/>
    <property type="molecule type" value="Genomic_DNA"/>
</dbReference>
<sequence>MVNGQVLPRPRAPPPRHTFSTGLLHLLRPARVQQEVMVQSAGLRAPSQPRVRRPPLFPRTLCGDAKVLLGRSIALLSQRGRGFHNHVTLPPNHRCAHAVLIHPRGSAVVGMRLAPVQHLQARIFTQKHPGATHPAQQDPPSHIAHSPEVY</sequence>
<gene>
    <name evidence="2" type="ORF">P7K49_018595</name>
</gene>
<comment type="caution">
    <text evidence="2">The sequence shown here is derived from an EMBL/GenBank/DDBJ whole genome shotgun (WGS) entry which is preliminary data.</text>
</comment>
<name>A0ABQ9V713_SAGOE</name>
<organism evidence="2 3">
    <name type="scientific">Saguinus oedipus</name>
    <name type="common">Cotton-top tamarin</name>
    <name type="synonym">Oedipomidas oedipus</name>
    <dbReference type="NCBI Taxonomy" id="9490"/>
    <lineage>
        <taxon>Eukaryota</taxon>
        <taxon>Metazoa</taxon>
        <taxon>Chordata</taxon>
        <taxon>Craniata</taxon>
        <taxon>Vertebrata</taxon>
        <taxon>Euteleostomi</taxon>
        <taxon>Mammalia</taxon>
        <taxon>Eutheria</taxon>
        <taxon>Euarchontoglires</taxon>
        <taxon>Primates</taxon>
        <taxon>Haplorrhini</taxon>
        <taxon>Platyrrhini</taxon>
        <taxon>Cebidae</taxon>
        <taxon>Callitrichinae</taxon>
        <taxon>Saguinus</taxon>
    </lineage>
</organism>
<keyword evidence="3" id="KW-1185">Reference proteome</keyword>
<feature type="region of interest" description="Disordered" evidence="1">
    <location>
        <begin position="128"/>
        <end position="150"/>
    </location>
</feature>
<reference evidence="2 3" key="1">
    <citation type="submission" date="2023-05" db="EMBL/GenBank/DDBJ databases">
        <title>B98-5 Cell Line De Novo Hybrid Assembly: An Optical Mapping Approach.</title>
        <authorList>
            <person name="Kananen K."/>
            <person name="Auerbach J.A."/>
            <person name="Kautto E."/>
            <person name="Blachly J.S."/>
        </authorList>
    </citation>
    <scope>NUCLEOTIDE SEQUENCE [LARGE SCALE GENOMIC DNA]</scope>
    <source>
        <strain evidence="2">B95-8</strain>
        <tissue evidence="2">Cell line</tissue>
    </source>
</reference>
<evidence type="ECO:0000313" key="2">
    <source>
        <dbReference type="EMBL" id="KAK2104739.1"/>
    </source>
</evidence>
<protein>
    <submittedName>
        <fullName evidence="2">Uncharacterized protein</fullName>
    </submittedName>
</protein>
<evidence type="ECO:0000256" key="1">
    <source>
        <dbReference type="SAM" id="MobiDB-lite"/>
    </source>
</evidence>
<dbReference type="Proteomes" id="UP001266305">
    <property type="component" value="Unassembled WGS sequence"/>
</dbReference>
<accession>A0ABQ9V713</accession>
<proteinExistence type="predicted"/>